<organism evidence="1 2">
    <name type="scientific">Anoxybacillus flavithermus (strain DSM 21510 / WK1)</name>
    <dbReference type="NCBI Taxonomy" id="491915"/>
    <lineage>
        <taxon>Bacteria</taxon>
        <taxon>Bacillati</taxon>
        <taxon>Bacillota</taxon>
        <taxon>Bacilli</taxon>
        <taxon>Bacillales</taxon>
        <taxon>Anoxybacillaceae</taxon>
        <taxon>Anoxybacillus</taxon>
    </lineage>
</organism>
<accession>B7GEZ5</accession>
<reference evidence="1 2" key="1">
    <citation type="journal article" date="2008" name="Genome Biol.">
        <title>Encapsulated in silica: genome, proteome and physiology of the thermophilic bacterium Anoxybacillus flavithermus WK1.</title>
        <authorList>
            <person name="Saw J.H."/>
            <person name="Mountain B.W."/>
            <person name="Feng L."/>
            <person name="Omelchenko M.V."/>
            <person name="Hou S."/>
            <person name="Saito J.A."/>
            <person name="Stott M.B."/>
            <person name="Li D."/>
            <person name="Zhao G."/>
            <person name="Wu J."/>
            <person name="Galperin M.Y."/>
            <person name="Koonin E.V."/>
            <person name="Makarova K.S."/>
            <person name="Wolf Y.I."/>
            <person name="Rigden D.J."/>
            <person name="Dunfield P.F."/>
            <person name="Wang L."/>
            <person name="Alam M."/>
        </authorList>
    </citation>
    <scope>NUCLEOTIDE SEQUENCE [LARGE SCALE GENOMIC DNA]</scope>
    <source>
        <strain evidence="2">DSM 21510 / WK1</strain>
    </source>
</reference>
<evidence type="ECO:0000313" key="2">
    <source>
        <dbReference type="Proteomes" id="UP000000742"/>
    </source>
</evidence>
<sequence>MMLEKMSEFYKKLPPKTCCECGKEMEEQHECYGNVCVQCLNVSC</sequence>
<name>B7GEZ5_ANOFW</name>
<dbReference type="InterPro" id="IPR025432">
    <property type="entry name" value="YhfH-like"/>
</dbReference>
<dbReference type="Proteomes" id="UP000000742">
    <property type="component" value="Chromosome"/>
</dbReference>
<dbReference type="KEGG" id="afl:Aflv_2270"/>
<gene>
    <name evidence="1" type="ordered locus">Aflv_2270</name>
</gene>
<dbReference type="HOGENOM" id="CLU_213663_0_0_9"/>
<proteinExistence type="predicted"/>
<dbReference type="EMBL" id="CP000922">
    <property type="protein sequence ID" value="ACJ34627.1"/>
    <property type="molecule type" value="Genomic_DNA"/>
</dbReference>
<dbReference type="AlphaFoldDB" id="B7GEZ5"/>
<dbReference type="Pfam" id="PF14149">
    <property type="entry name" value="YhfH"/>
    <property type="match status" value="1"/>
</dbReference>
<evidence type="ECO:0000313" key="1">
    <source>
        <dbReference type="EMBL" id="ACJ34627.1"/>
    </source>
</evidence>
<protein>
    <submittedName>
        <fullName evidence="1">Uncharacterized conserved protein</fullName>
    </submittedName>
</protein>